<protein>
    <submittedName>
        <fullName evidence="2">Sulfotransferase</fullName>
    </submittedName>
</protein>
<dbReference type="Gene3D" id="3.40.50.300">
    <property type="entry name" value="P-loop containing nucleotide triphosphate hydrolases"/>
    <property type="match status" value="1"/>
</dbReference>
<evidence type="ECO:0000259" key="1">
    <source>
        <dbReference type="Pfam" id="PF00685"/>
    </source>
</evidence>
<sequence>MKPYLKKFSNQLIEFRNSIKVKKACKRGDFSNVIWLIGDGRSGTTWVATLINADNSYREMFEPFHPNKVNEARFFEENMYIPNETQNHELKQLMSSIFSGSLTNLWIDKTPLSNQYEGLIVKDVFANLHAKWSTTQFPNVKPVLLVRNPLSVAASKYVTRRWNWPSSPEHFLNDKALMTTHLYGLDKIIEEVAARNDYIEKQILNWCVIHRVISKQFSLNEIHIICYEQVLKSPQDEIQKVLEYSGKKRNAELTTSKLFGSSIVSFKGSSVVENKDPLTIWKESITEKQVSLAKNLLKQFQLDGWYEDLHLPNMNNIFSSFE</sequence>
<evidence type="ECO:0000313" key="2">
    <source>
        <dbReference type="EMBL" id="CAB9493546.1"/>
    </source>
</evidence>
<dbReference type="InterPro" id="IPR027417">
    <property type="entry name" value="P-loop_NTPase"/>
</dbReference>
<dbReference type="AlphaFoldDB" id="A0A6T9XYP1"/>
<dbReference type="GO" id="GO:0008146">
    <property type="term" value="F:sulfotransferase activity"/>
    <property type="evidence" value="ECO:0007669"/>
    <property type="project" value="InterPro"/>
</dbReference>
<gene>
    <name evidence="2" type="ORF">ALFOR1_30466</name>
</gene>
<dbReference type="EMBL" id="LR812090">
    <property type="protein sequence ID" value="CAB9493546.1"/>
    <property type="molecule type" value="Genomic_DNA"/>
</dbReference>
<reference evidence="2 3" key="1">
    <citation type="submission" date="2020-06" db="EMBL/GenBank/DDBJ databases">
        <authorList>
            <person name="Duchaud E."/>
        </authorList>
    </citation>
    <scope>NUCLEOTIDE SEQUENCE [LARGE SCALE GENOMIC DNA]</scope>
    <source>
        <strain evidence="2">Alteromonas fortis</strain>
    </source>
</reference>
<dbReference type="Pfam" id="PF00685">
    <property type="entry name" value="Sulfotransfer_1"/>
    <property type="match status" value="1"/>
</dbReference>
<dbReference type="Proteomes" id="UP000509458">
    <property type="component" value="Chromosome"/>
</dbReference>
<name>A0A6T9XYP1_ALTMA</name>
<dbReference type="InterPro" id="IPR000863">
    <property type="entry name" value="Sulfotransferase_dom"/>
</dbReference>
<dbReference type="RefSeq" id="WP_232091147.1">
    <property type="nucleotide sequence ID" value="NZ_LR812090.1"/>
</dbReference>
<accession>A0A6T9XYP1</accession>
<organism evidence="2 3">
    <name type="scientific">Alteromonas macleodii</name>
    <name type="common">Pseudoalteromonas macleodii</name>
    <dbReference type="NCBI Taxonomy" id="28108"/>
    <lineage>
        <taxon>Bacteria</taxon>
        <taxon>Pseudomonadati</taxon>
        <taxon>Pseudomonadota</taxon>
        <taxon>Gammaproteobacteria</taxon>
        <taxon>Alteromonadales</taxon>
        <taxon>Alteromonadaceae</taxon>
        <taxon>Alteromonas/Salinimonas group</taxon>
        <taxon>Alteromonas</taxon>
    </lineage>
</organism>
<evidence type="ECO:0000313" key="3">
    <source>
        <dbReference type="Proteomes" id="UP000509458"/>
    </source>
</evidence>
<keyword evidence="2" id="KW-0808">Transferase</keyword>
<proteinExistence type="predicted"/>
<feature type="domain" description="Sulfotransferase" evidence="1">
    <location>
        <begin position="34"/>
        <end position="276"/>
    </location>
</feature>
<dbReference type="SUPFAM" id="SSF52540">
    <property type="entry name" value="P-loop containing nucleoside triphosphate hydrolases"/>
    <property type="match status" value="1"/>
</dbReference>